<dbReference type="EMBL" id="CAJNYD010002321">
    <property type="protein sequence ID" value="CAF3411091.1"/>
    <property type="molecule type" value="Genomic_DNA"/>
</dbReference>
<feature type="region of interest" description="Disordered" evidence="1">
    <location>
        <begin position="1"/>
        <end position="34"/>
    </location>
</feature>
<sequence>MWRCGVDKNGPISGDTHTHPTIETEDSLKVSDTDHFDPDYSVEIEDDEEQQVVGNRQFSLEYMQRVVDFARPAIGFTIVQHASRRVTHPM</sequence>
<reference evidence="2" key="1">
    <citation type="submission" date="2021-02" db="EMBL/GenBank/DDBJ databases">
        <authorList>
            <person name="Nowell W R."/>
        </authorList>
    </citation>
    <scope>NUCLEOTIDE SEQUENCE</scope>
</reference>
<evidence type="ECO:0000256" key="1">
    <source>
        <dbReference type="SAM" id="MobiDB-lite"/>
    </source>
</evidence>
<name>A0A818BFI7_9BILA</name>
<dbReference type="AlphaFoldDB" id="A0A818BFI7"/>
<organism evidence="2 3">
    <name type="scientific">Rotaria socialis</name>
    <dbReference type="NCBI Taxonomy" id="392032"/>
    <lineage>
        <taxon>Eukaryota</taxon>
        <taxon>Metazoa</taxon>
        <taxon>Spiralia</taxon>
        <taxon>Gnathifera</taxon>
        <taxon>Rotifera</taxon>
        <taxon>Eurotatoria</taxon>
        <taxon>Bdelloidea</taxon>
        <taxon>Philodinida</taxon>
        <taxon>Philodinidae</taxon>
        <taxon>Rotaria</taxon>
    </lineage>
</organism>
<protein>
    <submittedName>
        <fullName evidence="2">Uncharacterized protein</fullName>
    </submittedName>
</protein>
<feature type="compositionally biased region" description="Basic and acidic residues" evidence="1">
    <location>
        <begin position="16"/>
        <end position="34"/>
    </location>
</feature>
<evidence type="ECO:0000313" key="2">
    <source>
        <dbReference type="EMBL" id="CAF3411091.1"/>
    </source>
</evidence>
<proteinExistence type="predicted"/>
<gene>
    <name evidence="2" type="ORF">LUA448_LOCUS18510</name>
</gene>
<dbReference type="Proteomes" id="UP000663833">
    <property type="component" value="Unassembled WGS sequence"/>
</dbReference>
<comment type="caution">
    <text evidence="2">The sequence shown here is derived from an EMBL/GenBank/DDBJ whole genome shotgun (WGS) entry which is preliminary data.</text>
</comment>
<accession>A0A818BFI7</accession>
<evidence type="ECO:0000313" key="3">
    <source>
        <dbReference type="Proteomes" id="UP000663833"/>
    </source>
</evidence>